<evidence type="ECO:0000313" key="10">
    <source>
        <dbReference type="Proteomes" id="UP001205566"/>
    </source>
</evidence>
<dbReference type="GO" id="GO:0003887">
    <property type="term" value="F:DNA-directed DNA polymerase activity"/>
    <property type="evidence" value="ECO:0007669"/>
    <property type="project" value="UniProtKB-EC"/>
</dbReference>
<dbReference type="NCBIfam" id="NF004310">
    <property type="entry name" value="PRK05707.1"/>
    <property type="match status" value="1"/>
</dbReference>
<protein>
    <recommendedName>
        <fullName evidence="2">DNA polymerase III subunit delta'</fullName>
        <ecNumber evidence="1">2.7.7.7</ecNumber>
    </recommendedName>
</protein>
<proteinExistence type="predicted"/>
<evidence type="ECO:0000256" key="4">
    <source>
        <dbReference type="ARBA" id="ARBA00022695"/>
    </source>
</evidence>
<evidence type="ECO:0000256" key="3">
    <source>
        <dbReference type="ARBA" id="ARBA00022679"/>
    </source>
</evidence>
<dbReference type="NCBIfam" id="TIGR00678">
    <property type="entry name" value="holB"/>
    <property type="match status" value="1"/>
</dbReference>
<keyword evidence="4 9" id="KW-0548">Nucleotidyltransferase</keyword>
<gene>
    <name evidence="9" type="ORF">HXX02_13030</name>
</gene>
<dbReference type="Gene3D" id="3.40.50.300">
    <property type="entry name" value="P-loop containing nucleotide triphosphate hydrolases"/>
    <property type="match status" value="1"/>
</dbReference>
<dbReference type="InterPro" id="IPR050238">
    <property type="entry name" value="DNA_Rep/Repair_Clamp_Loader"/>
</dbReference>
<comment type="caution">
    <text evidence="9">The sequence shown here is derived from an EMBL/GenBank/DDBJ whole genome shotgun (WGS) entry which is preliminary data.</text>
</comment>
<dbReference type="Pfam" id="PF13177">
    <property type="entry name" value="DNA_pol3_delta2"/>
    <property type="match status" value="1"/>
</dbReference>
<reference evidence="9" key="1">
    <citation type="thesis" date="2020" institute="Technische Universitat Dresden" country="Dresden, Germany">
        <title>The Agarolytic System of Microbulbifer elongatus PORT2, Isolated from Batu Karas, Pangandaran West Java Indonesia.</title>
        <authorList>
            <person name="Anggraeni S.R."/>
        </authorList>
    </citation>
    <scope>NUCLEOTIDE SEQUENCE</scope>
    <source>
        <strain evidence="9">PORT2</strain>
    </source>
</reference>
<dbReference type="Proteomes" id="UP001205566">
    <property type="component" value="Unassembled WGS sequence"/>
</dbReference>
<evidence type="ECO:0000256" key="1">
    <source>
        <dbReference type="ARBA" id="ARBA00012417"/>
    </source>
</evidence>
<sequence length="345" mass="37622">MSARADQPKVVEPVPIPSPLPWQAAQWQRLGAQWVAGRCPHALLISGQTGLGKRRFAEAFAALLLCDQPRHGLACGECRGCQLRIAGSHPDFTLVVPEKEQGPLKVEQIRDLGEFVGRTSGREGARVVMLAPAEAMNINAANALLKNLEEPSGSVIFLLITDHPAGLLPTIRSRCQTIAFPVPPQQSALRWMRESGIESEDADSALNLAGGAPLLAVQLMEPESREARQQFLADLSALTRGDENPVTLAGKWENPGEGADLNLLLQFWQSWLALMLKSRSTDQAAEASIMALLQRMPGTGAESLRPAFAFYDHLLKARALLSGNSNPNKRLLLEELLIRWAALFR</sequence>
<evidence type="ECO:0000256" key="5">
    <source>
        <dbReference type="ARBA" id="ARBA00022705"/>
    </source>
</evidence>
<comment type="catalytic activity">
    <reaction evidence="7">
        <text>DNA(n) + a 2'-deoxyribonucleoside 5'-triphosphate = DNA(n+1) + diphosphate</text>
        <dbReference type="Rhea" id="RHEA:22508"/>
        <dbReference type="Rhea" id="RHEA-COMP:17339"/>
        <dbReference type="Rhea" id="RHEA-COMP:17340"/>
        <dbReference type="ChEBI" id="CHEBI:33019"/>
        <dbReference type="ChEBI" id="CHEBI:61560"/>
        <dbReference type="ChEBI" id="CHEBI:173112"/>
        <dbReference type="EC" id="2.7.7.7"/>
    </reaction>
</comment>
<evidence type="ECO:0000256" key="7">
    <source>
        <dbReference type="ARBA" id="ARBA00049244"/>
    </source>
</evidence>
<name>A0ABT1P4A2_9GAMM</name>
<keyword evidence="5" id="KW-0235">DNA replication</keyword>
<dbReference type="EC" id="2.7.7.7" evidence="1"/>
<keyword evidence="10" id="KW-1185">Reference proteome</keyword>
<keyword evidence="3 9" id="KW-0808">Transferase</keyword>
<dbReference type="InterPro" id="IPR004622">
    <property type="entry name" value="DNA_pol_HolB"/>
</dbReference>
<dbReference type="PANTHER" id="PTHR11669">
    <property type="entry name" value="REPLICATION FACTOR C / DNA POLYMERASE III GAMMA-TAU SUBUNIT"/>
    <property type="match status" value="1"/>
</dbReference>
<dbReference type="InterPro" id="IPR027417">
    <property type="entry name" value="P-loop_NTPase"/>
</dbReference>
<evidence type="ECO:0000313" key="9">
    <source>
        <dbReference type="EMBL" id="MCQ3830372.1"/>
    </source>
</evidence>
<dbReference type="PANTHER" id="PTHR11669:SF8">
    <property type="entry name" value="DNA POLYMERASE III SUBUNIT DELTA"/>
    <property type="match status" value="1"/>
</dbReference>
<evidence type="ECO:0000256" key="6">
    <source>
        <dbReference type="ARBA" id="ARBA00022932"/>
    </source>
</evidence>
<organism evidence="9 10">
    <name type="scientific">Microbulbifer elongatus</name>
    <dbReference type="NCBI Taxonomy" id="86173"/>
    <lineage>
        <taxon>Bacteria</taxon>
        <taxon>Pseudomonadati</taxon>
        <taxon>Pseudomonadota</taxon>
        <taxon>Gammaproteobacteria</taxon>
        <taxon>Cellvibrionales</taxon>
        <taxon>Microbulbiferaceae</taxon>
        <taxon>Microbulbifer</taxon>
    </lineage>
</organism>
<evidence type="ECO:0000259" key="8">
    <source>
        <dbReference type="Pfam" id="PF09115"/>
    </source>
</evidence>
<dbReference type="RefSeq" id="WP_255875318.1">
    <property type="nucleotide sequence ID" value="NZ_JACASI010000033.1"/>
</dbReference>
<dbReference type="EMBL" id="JACASI010000033">
    <property type="protein sequence ID" value="MCQ3830372.1"/>
    <property type="molecule type" value="Genomic_DNA"/>
</dbReference>
<accession>A0ABT1P4A2</accession>
<dbReference type="Pfam" id="PF09115">
    <property type="entry name" value="DNApol3-delta_C"/>
    <property type="match status" value="1"/>
</dbReference>
<dbReference type="SUPFAM" id="SSF52540">
    <property type="entry name" value="P-loop containing nucleoside triphosphate hydrolases"/>
    <property type="match status" value="1"/>
</dbReference>
<dbReference type="InterPro" id="IPR015199">
    <property type="entry name" value="DNA_pol_III_delta_C"/>
</dbReference>
<evidence type="ECO:0000256" key="2">
    <source>
        <dbReference type="ARBA" id="ARBA00014363"/>
    </source>
</evidence>
<keyword evidence="6" id="KW-0239">DNA-directed DNA polymerase</keyword>
<feature type="domain" description="DNA polymerase III delta subunit C-terminal" evidence="8">
    <location>
        <begin position="225"/>
        <end position="340"/>
    </location>
</feature>